<dbReference type="EMBL" id="QGDL01000002">
    <property type="protein sequence ID" value="PWJ31461.1"/>
    <property type="molecule type" value="Genomic_DNA"/>
</dbReference>
<dbReference type="InterPro" id="IPR035919">
    <property type="entry name" value="EAL_sf"/>
</dbReference>
<dbReference type="Pfam" id="PF00990">
    <property type="entry name" value="GGDEF"/>
    <property type="match status" value="1"/>
</dbReference>
<organism evidence="3 4">
    <name type="scientific">Faecalicatena orotica</name>
    <dbReference type="NCBI Taxonomy" id="1544"/>
    <lineage>
        <taxon>Bacteria</taxon>
        <taxon>Bacillati</taxon>
        <taxon>Bacillota</taxon>
        <taxon>Clostridia</taxon>
        <taxon>Lachnospirales</taxon>
        <taxon>Lachnospiraceae</taxon>
        <taxon>Faecalicatena</taxon>
    </lineage>
</organism>
<dbReference type="SUPFAM" id="SSF55781">
    <property type="entry name" value="GAF domain-like"/>
    <property type="match status" value="1"/>
</dbReference>
<dbReference type="SMART" id="SM00267">
    <property type="entry name" value="GGDEF"/>
    <property type="match status" value="1"/>
</dbReference>
<dbReference type="InterPro" id="IPR000160">
    <property type="entry name" value="GGDEF_dom"/>
</dbReference>
<name>A0A2Y9C9Q5_9FIRM</name>
<dbReference type="NCBIfam" id="TIGR00254">
    <property type="entry name" value="GGDEF"/>
    <property type="match status" value="1"/>
</dbReference>
<dbReference type="PROSITE" id="PS50883">
    <property type="entry name" value="EAL"/>
    <property type="match status" value="1"/>
</dbReference>
<dbReference type="Proteomes" id="UP000245845">
    <property type="component" value="Unassembled WGS sequence"/>
</dbReference>
<dbReference type="InterPro" id="IPR029016">
    <property type="entry name" value="GAF-like_dom_sf"/>
</dbReference>
<reference evidence="3 4" key="1">
    <citation type="submission" date="2018-05" db="EMBL/GenBank/DDBJ databases">
        <title>The Hungate 1000. A catalogue of reference genomes from the rumen microbiome.</title>
        <authorList>
            <person name="Kelly W."/>
        </authorList>
    </citation>
    <scope>NUCLEOTIDE SEQUENCE [LARGE SCALE GENOMIC DNA]</scope>
    <source>
        <strain evidence="3 4">NLAE-zl-C242</strain>
    </source>
</reference>
<dbReference type="PROSITE" id="PS50887">
    <property type="entry name" value="GGDEF"/>
    <property type="match status" value="1"/>
</dbReference>
<dbReference type="Gene3D" id="3.20.20.450">
    <property type="entry name" value="EAL domain"/>
    <property type="match status" value="1"/>
</dbReference>
<keyword evidence="4" id="KW-1185">Reference proteome</keyword>
<evidence type="ECO:0000259" key="2">
    <source>
        <dbReference type="PROSITE" id="PS50887"/>
    </source>
</evidence>
<dbReference type="AlphaFoldDB" id="A0A2Y9C9Q5"/>
<dbReference type="GO" id="GO:0071111">
    <property type="term" value="F:cyclic-guanylate-specific phosphodiesterase activity"/>
    <property type="evidence" value="ECO:0007669"/>
    <property type="project" value="InterPro"/>
</dbReference>
<dbReference type="SUPFAM" id="SSF141868">
    <property type="entry name" value="EAL domain-like"/>
    <property type="match status" value="1"/>
</dbReference>
<dbReference type="SMART" id="SM00052">
    <property type="entry name" value="EAL"/>
    <property type="match status" value="1"/>
</dbReference>
<comment type="caution">
    <text evidence="3">The sequence shown here is derived from an EMBL/GenBank/DDBJ whole genome shotgun (WGS) entry which is preliminary data.</text>
</comment>
<dbReference type="Gene3D" id="3.30.450.40">
    <property type="match status" value="1"/>
</dbReference>
<dbReference type="SUPFAM" id="SSF55073">
    <property type="entry name" value="Nucleotide cyclase"/>
    <property type="match status" value="1"/>
</dbReference>
<dbReference type="CDD" id="cd01949">
    <property type="entry name" value="GGDEF"/>
    <property type="match status" value="1"/>
</dbReference>
<dbReference type="CDD" id="cd01948">
    <property type="entry name" value="EAL"/>
    <property type="match status" value="1"/>
</dbReference>
<feature type="domain" description="EAL" evidence="1">
    <location>
        <begin position="467"/>
        <end position="722"/>
    </location>
</feature>
<dbReference type="InterPro" id="IPR050706">
    <property type="entry name" value="Cyclic-di-GMP_PDE-like"/>
</dbReference>
<evidence type="ECO:0000259" key="1">
    <source>
        <dbReference type="PROSITE" id="PS50883"/>
    </source>
</evidence>
<sequence length="724" mass="83992">MQARKDKQVNDMVEKEKIYPLIVDESENIAYISDPETYEVIYLNQAMRETLDLALGEDYKGRYCYDLFQNRKTPCPFCTNDRITKERFYTWKHYNEKLGKYFKLRDKLVEIDGKDYRLEICVDITDSEVHNKDLERQLSAEETVVQCIHALSGNEDMDVAIHSLLEIIGGFYRAEHAFIYECNYSENTVSNTYEWHRKDLMSRKEKLQDIPMEYVAQWKEHFEEEEAVCFPKYCEEGEARLPEILQGLGVRRHMAAPIWEETSEKYGGEKKIAGFIGVDNPTKDIEQVSLLHSVAFFVSNDIYKRRMIYKLKDLSHVDALTGLGNRNSYLEKIEDLKAAHLKSLGVVFVDINGLKYANDHFGHPYGDEMIRSVAQGIRRYFPEYSYRIGGDEFIALYIDGTKEEFEERLDGLRDYAEDECICDFSMGVNFGRGNVNIEEQIGYSDSMMYVEKQVYYGSVLDGRRLQHKALARKLVRDIEAGRFEIYLQPKINLETGAMVGAEALMRREGEDGEILLPDKFISLYETEGVIQYLDCYAFEEVCKLLQEWIKSGGTPVPVSVNFSRLSLMGSRVVNRLAEIRERYEVPPELLVIEVTESVSQMEPRALKGLMEDFEKYKFVVSLDDYGYQYSNLAILINMNFVELKLDKSLVDDLKSNPKARIVVENSIDMCRRLNQVISTAEGIENEDQLNILKEFHCDVGQGYFFSEPLPREVFLEKFGGHHVF</sequence>
<dbReference type="PANTHER" id="PTHR33121">
    <property type="entry name" value="CYCLIC DI-GMP PHOSPHODIESTERASE PDEF"/>
    <property type="match status" value="1"/>
</dbReference>
<dbReference type="Pfam" id="PF00563">
    <property type="entry name" value="EAL"/>
    <property type="match status" value="1"/>
</dbReference>
<dbReference type="InterPro" id="IPR029787">
    <property type="entry name" value="Nucleotide_cyclase"/>
</dbReference>
<dbReference type="InterPro" id="IPR043128">
    <property type="entry name" value="Rev_trsase/Diguanyl_cyclase"/>
</dbReference>
<dbReference type="PANTHER" id="PTHR33121:SF71">
    <property type="entry name" value="OXYGEN SENSOR PROTEIN DOSP"/>
    <property type="match status" value="1"/>
</dbReference>
<dbReference type="InterPro" id="IPR001633">
    <property type="entry name" value="EAL_dom"/>
</dbReference>
<evidence type="ECO:0000313" key="3">
    <source>
        <dbReference type="EMBL" id="PWJ31461.1"/>
    </source>
</evidence>
<accession>A0A2Y9C9Q5</accession>
<proteinExistence type="predicted"/>
<evidence type="ECO:0000313" key="4">
    <source>
        <dbReference type="Proteomes" id="UP000245845"/>
    </source>
</evidence>
<feature type="domain" description="GGDEF" evidence="2">
    <location>
        <begin position="342"/>
        <end position="464"/>
    </location>
</feature>
<protein>
    <submittedName>
        <fullName evidence="3">Diguanylate cyclase (GGDEF)-like protein</fullName>
    </submittedName>
</protein>
<gene>
    <name evidence="3" type="ORF">A8806_102318</name>
</gene>
<dbReference type="Gene3D" id="3.30.70.270">
    <property type="match status" value="1"/>
</dbReference>